<reference evidence="3" key="1">
    <citation type="submission" date="2015-12" db="EMBL/GenBank/DDBJ databases">
        <authorList>
            <person name="Shamseldin A."/>
            <person name="Moawad H."/>
            <person name="Abd El-Rahim W.M."/>
            <person name="Sadowsky M.J."/>
        </authorList>
    </citation>
    <scope>NUCLEOTIDE SEQUENCE [LARGE SCALE GENOMIC DNA]</scope>
    <source>
        <strain evidence="3">JAM AC0309</strain>
    </source>
</reference>
<dbReference type="RefSeq" id="WP_096421632.1">
    <property type="nucleotide sequence ID" value="NZ_AP017315.1"/>
</dbReference>
<dbReference type="AlphaFoldDB" id="A0A0U5BVG3"/>
<evidence type="ECO:0000256" key="1">
    <source>
        <dbReference type="SAM" id="Phobius"/>
    </source>
</evidence>
<keyword evidence="1" id="KW-0472">Membrane</keyword>
<feature type="transmembrane region" description="Helical" evidence="1">
    <location>
        <begin position="6"/>
        <end position="25"/>
    </location>
</feature>
<name>A0A0U5BVG3_9MICO</name>
<evidence type="ECO:0000313" key="3">
    <source>
        <dbReference type="Proteomes" id="UP000218965"/>
    </source>
</evidence>
<reference evidence="2 3" key="2">
    <citation type="submission" date="2016-01" db="EMBL/GenBank/DDBJ databases">
        <title>Microcella alkaliphila JAM AC0309 whole genome shotgun sequence.</title>
        <authorList>
            <person name="Kurata A."/>
            <person name="Hirose Y."/>
            <person name="Kishimoto N."/>
            <person name="Kobayashi T."/>
        </authorList>
    </citation>
    <scope>NUCLEOTIDE SEQUENCE [LARGE SCALE GENOMIC DNA]</scope>
    <source>
        <strain evidence="2 3">JAM AC0309</strain>
    </source>
</reference>
<keyword evidence="1" id="KW-1133">Transmembrane helix</keyword>
<dbReference type="KEGG" id="malk:MalAC0309_1594"/>
<evidence type="ECO:0000313" key="2">
    <source>
        <dbReference type="EMBL" id="BAU32445.1"/>
    </source>
</evidence>
<protein>
    <submittedName>
        <fullName evidence="2">Speedy protein 1-A</fullName>
    </submittedName>
</protein>
<dbReference type="Proteomes" id="UP000218965">
    <property type="component" value="Chromosome"/>
</dbReference>
<keyword evidence="1" id="KW-0812">Transmembrane</keyword>
<dbReference type="EMBL" id="AP017315">
    <property type="protein sequence ID" value="BAU32445.1"/>
    <property type="molecule type" value="Genomic_DNA"/>
</dbReference>
<gene>
    <name evidence="2" type="ORF">MalAC0309_1594</name>
</gene>
<organism evidence="2 3">
    <name type="scientific">Microcella alkaliphila</name>
    <dbReference type="NCBI Taxonomy" id="279828"/>
    <lineage>
        <taxon>Bacteria</taxon>
        <taxon>Bacillati</taxon>
        <taxon>Actinomycetota</taxon>
        <taxon>Actinomycetes</taxon>
        <taxon>Micrococcales</taxon>
        <taxon>Microbacteriaceae</taxon>
        <taxon>Microcella</taxon>
    </lineage>
</organism>
<proteinExistence type="predicted"/>
<sequence>MEWENVSPVALIVAAIGAGGLGVFFRDLVDVFLKLRDGLSAREKNRKIDIVQQRDQALKREQIAWQERDVEAAKRRRMEEHASELRRQLIEAGITPPDYPVIEKTMPASEVRRIIKESEENDS</sequence>
<dbReference type="OrthoDB" id="5024054at2"/>
<accession>A0A0U5BVG3</accession>